<feature type="region of interest" description="Disordered" evidence="3">
    <location>
        <begin position="590"/>
        <end position="609"/>
    </location>
</feature>
<reference evidence="5" key="1">
    <citation type="submission" date="2019-08" db="EMBL/GenBank/DDBJ databases">
        <authorList>
            <person name="Liu F."/>
        </authorList>
    </citation>
    <scope>NUCLEOTIDE SEQUENCE [LARGE SCALE GENOMIC DNA]</scope>
    <source>
        <strain evidence="5">PA1801</strain>
        <tissue evidence="5">Leaf</tissue>
    </source>
</reference>
<keyword evidence="2" id="KW-0539">Nucleus</keyword>
<accession>A0A5B6UMH2</accession>
<evidence type="ECO:0000256" key="2">
    <source>
        <dbReference type="ARBA" id="ARBA00023242"/>
    </source>
</evidence>
<feature type="region of interest" description="Disordered" evidence="3">
    <location>
        <begin position="13"/>
        <end position="46"/>
    </location>
</feature>
<dbReference type="Pfam" id="PF07967">
    <property type="entry name" value="zf-C3HC"/>
    <property type="match status" value="1"/>
</dbReference>
<keyword evidence="6" id="KW-1185">Reference proteome</keyword>
<feature type="domain" description="C3HC-type" evidence="4">
    <location>
        <begin position="73"/>
        <end position="203"/>
    </location>
</feature>
<comment type="subcellular location">
    <subcellularLocation>
        <location evidence="1">Nucleus</location>
    </subcellularLocation>
</comment>
<protein>
    <submittedName>
        <fullName evidence="5">Zinc finger, C3HC-like protein</fullName>
    </submittedName>
</protein>
<evidence type="ECO:0000259" key="4">
    <source>
        <dbReference type="Pfam" id="PF07967"/>
    </source>
</evidence>
<dbReference type="GO" id="GO:0008270">
    <property type="term" value="F:zinc ion binding"/>
    <property type="evidence" value="ECO:0007669"/>
    <property type="project" value="InterPro"/>
</dbReference>
<dbReference type="EMBL" id="SMMG02000010">
    <property type="protein sequence ID" value="KAA3458137.1"/>
    <property type="molecule type" value="Genomic_DNA"/>
</dbReference>
<proteinExistence type="predicted"/>
<feature type="region of interest" description="Disordered" evidence="3">
    <location>
        <begin position="386"/>
        <end position="410"/>
    </location>
</feature>
<dbReference type="InterPro" id="IPR012935">
    <property type="entry name" value="NuBaID_N"/>
</dbReference>
<evidence type="ECO:0000256" key="1">
    <source>
        <dbReference type="ARBA" id="ARBA00004123"/>
    </source>
</evidence>
<dbReference type="Proteomes" id="UP000325315">
    <property type="component" value="Unassembled WGS sequence"/>
</dbReference>
<evidence type="ECO:0000313" key="6">
    <source>
        <dbReference type="Proteomes" id="UP000325315"/>
    </source>
</evidence>
<dbReference type="GO" id="GO:0005634">
    <property type="term" value="C:nucleus"/>
    <property type="evidence" value="ECO:0007669"/>
    <property type="project" value="UniProtKB-SubCell"/>
</dbReference>
<evidence type="ECO:0000313" key="5">
    <source>
        <dbReference type="EMBL" id="KAA3458137.1"/>
    </source>
</evidence>
<dbReference type="OrthoDB" id="614844at2759"/>
<dbReference type="PANTHER" id="PTHR15835:SF6">
    <property type="entry name" value="ZINC FINGER C3HC-TYPE PROTEIN 1"/>
    <property type="match status" value="1"/>
</dbReference>
<evidence type="ECO:0000256" key="3">
    <source>
        <dbReference type="SAM" id="MobiDB-lite"/>
    </source>
</evidence>
<gene>
    <name evidence="5" type="ORF">EPI10_012784</name>
</gene>
<feature type="compositionally biased region" description="Low complexity" evidence="3">
    <location>
        <begin position="389"/>
        <end position="400"/>
    </location>
</feature>
<dbReference type="PANTHER" id="PTHR15835">
    <property type="entry name" value="NUCLEAR-INTERACTING PARTNER OF ALK"/>
    <property type="match status" value="1"/>
</dbReference>
<comment type="caution">
    <text evidence="5">The sequence shown here is derived from an EMBL/GenBank/DDBJ whole genome shotgun (WGS) entry which is preliminary data.</text>
</comment>
<organism evidence="5 6">
    <name type="scientific">Gossypium australe</name>
    <dbReference type="NCBI Taxonomy" id="47621"/>
    <lineage>
        <taxon>Eukaryota</taxon>
        <taxon>Viridiplantae</taxon>
        <taxon>Streptophyta</taxon>
        <taxon>Embryophyta</taxon>
        <taxon>Tracheophyta</taxon>
        <taxon>Spermatophyta</taxon>
        <taxon>Magnoliopsida</taxon>
        <taxon>eudicotyledons</taxon>
        <taxon>Gunneridae</taxon>
        <taxon>Pentapetalae</taxon>
        <taxon>rosids</taxon>
        <taxon>malvids</taxon>
        <taxon>Malvales</taxon>
        <taxon>Malvaceae</taxon>
        <taxon>Malvoideae</taxon>
        <taxon>Gossypium</taxon>
    </lineage>
</organism>
<name>A0A5B6UMH2_9ROSI</name>
<sequence length="857" mass="95072">MADDPEKRFHSIMDKLFHSSKSTTPFSSSPPAPGTGGQGQLLRAKKRPVPSYTTAVEKQQHCLAASEAPLCRPWDRGDLLRRLSTFKSMTWFAKPKVVNAVNCARRGWVNVDMDIIACESCGARLQFSTPSSWTRQQGMSSIRYFFTLNQYLKLDSGHKLLCPWIDNICDERLAEFPPSVPADLVDKFRARSDSLFQLIALPVISSLAIEFMRSPQLEQFLRQPLMLDCLKGNTEFSHLERIEDGSAVDSANLYYQAQKLLSLCGWEPRSLPYVVDCEDGQNQFVKDADILSSSEGVYYGLNLRLSFRPTDENENLEANKDFENSFGLQYDPKSVVLDCRLCGASVGLWAFSTVQRPVELFRLFGCEEVNPGVHNSGHESNVCEVPFNSGSSSTEQSSNSKLTIAGGPPPTQQNFKARIYVPVIGESLRARLLYHPEVRDQIYSNPKNTLVESNCNRIPGEIDCFNNSVNQLGVPLADLRTLNGKKDGQVNCNSKSSDQSPCSNYDVCSGDDTFRNVTPLEGTDFTAKENSPYTGIDDSNIGGQIESSQNVVLDSCQSNNFPEKVDNDRTCNLAVKNSDAMHVGESSVMTQGANVSPRNEGAKANDSSVMVTSEKYYPEQNAEPDKVCDKKNCLSNRDSTCVASCLEADVNVDGTNKMNSREDKTCSNSEEGVIAEVQAVQNNKCSYAPDLIPTLLFKNGLIQAACRPSWLGAFVIYLMLVLPGKVDPVTAWLFFFSFRFIKSSLDICNPAVNNKSEQLMCLHFPGKDLKRLHMDKISEFDPIRQHRHFCPWIASMSGGAPGWQQTLSALLYGKDFPHSSPVCSTSAVSMIKVDDPIASVRKLFMSPTAKRTKITRE</sequence>
<dbReference type="AlphaFoldDB" id="A0A5B6UMH2"/>